<dbReference type="Proteomes" id="UP000280861">
    <property type="component" value="Unassembled WGS sequence"/>
</dbReference>
<feature type="region of interest" description="Disordered" evidence="1">
    <location>
        <begin position="1"/>
        <end position="20"/>
    </location>
</feature>
<proteinExistence type="predicted"/>
<dbReference type="RefSeq" id="WP_415501813.1">
    <property type="nucleotide sequence ID" value="NZ_CBCRYA010000001.1"/>
</dbReference>
<feature type="compositionally biased region" description="Basic and acidic residues" evidence="1">
    <location>
        <begin position="1"/>
        <end position="11"/>
    </location>
</feature>
<keyword evidence="3" id="KW-1185">Reference proteome</keyword>
<organism evidence="2 3">
    <name type="scientific">Arthrobacter ulcerisalmonis</name>
    <dbReference type="NCBI Taxonomy" id="2483813"/>
    <lineage>
        <taxon>Bacteria</taxon>
        <taxon>Bacillati</taxon>
        <taxon>Actinomycetota</taxon>
        <taxon>Actinomycetes</taxon>
        <taxon>Micrococcales</taxon>
        <taxon>Micrococcaceae</taxon>
        <taxon>Arthrobacter</taxon>
    </lineage>
</organism>
<evidence type="ECO:0000256" key="1">
    <source>
        <dbReference type="SAM" id="MobiDB-lite"/>
    </source>
</evidence>
<evidence type="ECO:0000313" key="2">
    <source>
        <dbReference type="EMBL" id="VDC31306.1"/>
    </source>
</evidence>
<name>A0A3P5X9E6_9MICC</name>
<dbReference type="EMBL" id="UXAU01000038">
    <property type="protein sequence ID" value="VDC31306.1"/>
    <property type="molecule type" value="Genomic_DNA"/>
</dbReference>
<accession>A0A3P5X9E6</accession>
<gene>
    <name evidence="2" type="ORF">PSET11_02941</name>
</gene>
<protein>
    <submittedName>
        <fullName evidence="2">Uncharacterized protein</fullName>
    </submittedName>
</protein>
<evidence type="ECO:0000313" key="3">
    <source>
        <dbReference type="Proteomes" id="UP000280861"/>
    </source>
</evidence>
<sequence>MSSYPDPERDGSLQPADSPVGTSPWCATCMTDEYLMLHSIESVGAHTGALLVHVTYTCAVCGHFGAHAAPFRQVATLLNESELVPGVLHFGDTYMHCGQPMAEAGASRYTVQSPTSTLDQPGSALADVVLPTRALRCACGFRIELPG</sequence>
<dbReference type="AlphaFoldDB" id="A0A3P5X9E6"/>
<reference evidence="2 3" key="1">
    <citation type="submission" date="2018-11" db="EMBL/GenBank/DDBJ databases">
        <authorList>
            <person name="Criscuolo A."/>
        </authorList>
    </citation>
    <scope>NUCLEOTIDE SEQUENCE [LARGE SCALE GENOMIC DNA]</scope>
    <source>
        <strain evidence="2">AT11b</strain>
    </source>
</reference>